<dbReference type="InterPro" id="IPR029063">
    <property type="entry name" value="SAM-dependent_MTases_sf"/>
</dbReference>
<sequence length="298" mass="32349">MDSPWRAGRLTFGRRPQVLFGRMYEDYGAELAVFPPAARVLAIASAGDTAIALARAGHQVTAVDINPVQLAYARERAAGAPAVTGTAERLMAVGRIAATTVVAAWRPAAMVRFLRLDDPDEQARRWRRELDRPRLRALMAATLRPAGPLAGMLRPGLREVIPARFDAILRQRIAACVSRYPNASNPWIWRLLLGRERPDEAGAPAAAPVTGVEWIHADVIAHLARVEAGRYDAVTLSNVLDGPPPAYARRLREALGHAVRPGGSVVVRSFNDRPPLAGRPVEDRCPLWGTITEVVIGG</sequence>
<dbReference type="Gene3D" id="3.40.50.150">
    <property type="entry name" value="Vaccinia Virus protein VP39"/>
    <property type="match status" value="2"/>
</dbReference>
<dbReference type="EMBL" id="BAABJQ010000003">
    <property type="protein sequence ID" value="GAA5180328.1"/>
    <property type="molecule type" value="Genomic_DNA"/>
</dbReference>
<evidence type="ECO:0008006" key="3">
    <source>
        <dbReference type="Google" id="ProtNLM"/>
    </source>
</evidence>
<name>A0ABP9RMQ0_9ACTN</name>
<comment type="caution">
    <text evidence="1">The sequence shown here is derived from an EMBL/GenBank/DDBJ whole genome shotgun (WGS) entry which is preliminary data.</text>
</comment>
<dbReference type="SUPFAM" id="SSF53335">
    <property type="entry name" value="S-adenosyl-L-methionine-dependent methyltransferases"/>
    <property type="match status" value="1"/>
</dbReference>
<protein>
    <recommendedName>
        <fullName evidence="3">DUF3419 family protein</fullName>
    </recommendedName>
</protein>
<evidence type="ECO:0000313" key="2">
    <source>
        <dbReference type="Proteomes" id="UP001501570"/>
    </source>
</evidence>
<gene>
    <name evidence="1" type="ORF">GCM10023322_12380</name>
</gene>
<evidence type="ECO:0000313" key="1">
    <source>
        <dbReference type="EMBL" id="GAA5180328.1"/>
    </source>
</evidence>
<keyword evidence="2" id="KW-1185">Reference proteome</keyword>
<reference evidence="2" key="1">
    <citation type="journal article" date="2019" name="Int. J. Syst. Evol. Microbiol.">
        <title>The Global Catalogue of Microorganisms (GCM) 10K type strain sequencing project: providing services to taxonomists for standard genome sequencing and annotation.</title>
        <authorList>
            <consortium name="The Broad Institute Genomics Platform"/>
            <consortium name="The Broad Institute Genome Sequencing Center for Infectious Disease"/>
            <person name="Wu L."/>
            <person name="Ma J."/>
        </authorList>
    </citation>
    <scope>NUCLEOTIDE SEQUENCE [LARGE SCALE GENOMIC DNA]</scope>
    <source>
        <strain evidence="2">JCM 18304</strain>
    </source>
</reference>
<proteinExistence type="predicted"/>
<dbReference type="InterPro" id="IPR021829">
    <property type="entry name" value="DUF3419"/>
</dbReference>
<dbReference type="Proteomes" id="UP001501570">
    <property type="component" value="Unassembled WGS sequence"/>
</dbReference>
<dbReference type="RefSeq" id="WP_345626910.1">
    <property type="nucleotide sequence ID" value="NZ_BAABJQ010000003.1"/>
</dbReference>
<organism evidence="1 2">
    <name type="scientific">Rugosimonospora acidiphila</name>
    <dbReference type="NCBI Taxonomy" id="556531"/>
    <lineage>
        <taxon>Bacteria</taxon>
        <taxon>Bacillati</taxon>
        <taxon>Actinomycetota</taxon>
        <taxon>Actinomycetes</taxon>
        <taxon>Micromonosporales</taxon>
        <taxon>Micromonosporaceae</taxon>
        <taxon>Rugosimonospora</taxon>
    </lineage>
</organism>
<accession>A0ABP9RMQ0</accession>
<dbReference type="Pfam" id="PF11899">
    <property type="entry name" value="DUF3419"/>
    <property type="match status" value="1"/>
</dbReference>